<keyword evidence="4" id="KW-0274">FAD</keyword>
<keyword evidence="5" id="KW-0521">NADP</keyword>
<name>A0ABS6U823_9PSEU</name>
<evidence type="ECO:0000256" key="3">
    <source>
        <dbReference type="ARBA" id="ARBA00022630"/>
    </source>
</evidence>
<keyword evidence="3" id="KW-0285">Flavoprotein</keyword>
<evidence type="ECO:0000256" key="4">
    <source>
        <dbReference type="ARBA" id="ARBA00022827"/>
    </source>
</evidence>
<comment type="caution">
    <text evidence="9">The sequence shown here is derived from an EMBL/GenBank/DDBJ whole genome shotgun (WGS) entry which is preliminary data.</text>
</comment>
<protein>
    <submittedName>
        <fullName evidence="9">NAD(P)/FAD-dependent oxidoreductase</fullName>
    </submittedName>
</protein>
<dbReference type="PANTHER" id="PTHR43098:SF3">
    <property type="entry name" value="L-ORNITHINE N(5)-MONOOXYGENASE-RELATED"/>
    <property type="match status" value="1"/>
</dbReference>
<feature type="region of interest" description="Disordered" evidence="8">
    <location>
        <begin position="537"/>
        <end position="567"/>
    </location>
</feature>
<dbReference type="InterPro" id="IPR020946">
    <property type="entry name" value="Flavin_mOase-like"/>
</dbReference>
<sequence>MNDHPTPVPADVDVAVVGAGFAGLYALHLMRQQGMSCHVFEAAGDVGGTWYWNRYPGARCDVESVDYCYSFSEEIHREWAWSERFATQPEILRYAEFVADRLDLRRDISFGAQVGSVEWDGSSSTWSLATRDGRGTRARFVVAAVGLLSASNTPAIPGLDRFAGRVLHTGHWPHEGVDFAGRQVAVIGTGSSGVQAIPEIAAAAAHTTVFQRTANFVMPARNRPLTAREVFHAQGDREFIRQQAEISVAGYYTAGTGRSALDDTPEQRAAELGRRWEIGGTEFVGTYADVATSREANAIVSEYVRERIRETVRDPQVAARLEPHDHPISSKRPTVGTDYYETFNRETVELVDVRAEPIVEVTEHGVRTAAGEYPADDLVMATGYDAMTGPLTRMGIRGRDGLALADAWADGPRSYLGLATAGFPNLFTVTGPLSATALTNVMRSIEHHVEWIAACLDHLRREGVTTIEADAAAQEQWDQQVAHVGSYTFYPEVASWYTGGNIEGKARKLMMWVGGLNTYKQICASVADGGYTGFRLDGAEPARPPEAVTDEVPEPAPEDLTAAAATP</sequence>
<organism evidence="9 10">
    <name type="scientific">Pseudonocardia oceani</name>
    <dbReference type="NCBI Taxonomy" id="2792013"/>
    <lineage>
        <taxon>Bacteria</taxon>
        <taxon>Bacillati</taxon>
        <taxon>Actinomycetota</taxon>
        <taxon>Actinomycetes</taxon>
        <taxon>Pseudonocardiales</taxon>
        <taxon>Pseudonocardiaceae</taxon>
        <taxon>Pseudonocardia</taxon>
    </lineage>
</organism>
<evidence type="ECO:0000256" key="2">
    <source>
        <dbReference type="ARBA" id="ARBA00010139"/>
    </source>
</evidence>
<dbReference type="RefSeq" id="WP_218592044.1">
    <property type="nucleotide sequence ID" value="NZ_JADQDE010000017.1"/>
</dbReference>
<gene>
    <name evidence="9" type="ORF">I4I82_11905</name>
</gene>
<dbReference type="EMBL" id="JADQDF010000001">
    <property type="protein sequence ID" value="MBW0128392.1"/>
    <property type="molecule type" value="Genomic_DNA"/>
</dbReference>
<evidence type="ECO:0000256" key="5">
    <source>
        <dbReference type="ARBA" id="ARBA00022857"/>
    </source>
</evidence>
<evidence type="ECO:0000256" key="7">
    <source>
        <dbReference type="ARBA" id="ARBA00023033"/>
    </source>
</evidence>
<accession>A0ABS6U823</accession>
<evidence type="ECO:0000313" key="9">
    <source>
        <dbReference type="EMBL" id="MBW0128392.1"/>
    </source>
</evidence>
<dbReference type="Pfam" id="PF00743">
    <property type="entry name" value="FMO-like"/>
    <property type="match status" value="1"/>
</dbReference>
<keyword evidence="6" id="KW-0560">Oxidoreductase</keyword>
<dbReference type="Proteomes" id="UP000694300">
    <property type="component" value="Unassembled WGS sequence"/>
</dbReference>
<comment type="cofactor">
    <cofactor evidence="1">
        <name>FAD</name>
        <dbReference type="ChEBI" id="CHEBI:57692"/>
    </cofactor>
</comment>
<evidence type="ECO:0000313" key="10">
    <source>
        <dbReference type="Proteomes" id="UP000694300"/>
    </source>
</evidence>
<feature type="compositionally biased region" description="Acidic residues" evidence="8">
    <location>
        <begin position="548"/>
        <end position="557"/>
    </location>
</feature>
<dbReference type="InterPro" id="IPR050775">
    <property type="entry name" value="FAD-binding_Monooxygenases"/>
</dbReference>
<evidence type="ECO:0000256" key="1">
    <source>
        <dbReference type="ARBA" id="ARBA00001974"/>
    </source>
</evidence>
<keyword evidence="7" id="KW-0503">Monooxygenase</keyword>
<reference evidence="9 10" key="1">
    <citation type="submission" date="2020-11" db="EMBL/GenBank/DDBJ databases">
        <title>Pseudonocardia abyssalis sp. nov. and Pseudonocardia oceani sp. nov., description and phylogenomic analysis of two novel actinomycetes isolated from the deep Southern Ocean.</title>
        <authorList>
            <person name="Parra J."/>
        </authorList>
    </citation>
    <scope>NUCLEOTIDE SEQUENCE [LARGE SCALE GENOMIC DNA]</scope>
    <source>
        <strain evidence="10">KRD185</strain>
    </source>
</reference>
<proteinExistence type="inferred from homology"/>
<evidence type="ECO:0000256" key="6">
    <source>
        <dbReference type="ARBA" id="ARBA00023002"/>
    </source>
</evidence>
<comment type="similarity">
    <text evidence="2">Belongs to the FAD-binding monooxygenase family.</text>
</comment>
<dbReference type="PANTHER" id="PTHR43098">
    <property type="entry name" value="L-ORNITHINE N(5)-MONOOXYGENASE-RELATED"/>
    <property type="match status" value="1"/>
</dbReference>
<keyword evidence="10" id="KW-1185">Reference proteome</keyword>
<evidence type="ECO:0000256" key="8">
    <source>
        <dbReference type="SAM" id="MobiDB-lite"/>
    </source>
</evidence>